<dbReference type="SUPFAM" id="SSF51905">
    <property type="entry name" value="FAD/NAD(P)-binding domain"/>
    <property type="match status" value="1"/>
</dbReference>
<keyword evidence="2" id="KW-0503">Monooxygenase</keyword>
<proteinExistence type="predicted"/>
<dbReference type="GO" id="GO:0004497">
    <property type="term" value="F:monooxygenase activity"/>
    <property type="evidence" value="ECO:0007669"/>
    <property type="project" value="UniProtKB-KW"/>
</dbReference>
<evidence type="ECO:0000259" key="1">
    <source>
        <dbReference type="Pfam" id="PF01494"/>
    </source>
</evidence>
<gene>
    <name evidence="2" type="ORF">CBW65_06275</name>
</gene>
<dbReference type="PANTHER" id="PTHR42685">
    <property type="entry name" value="GERANYLGERANYL DIPHOSPHATE REDUCTASE"/>
    <property type="match status" value="1"/>
</dbReference>
<dbReference type="EMBL" id="CP021434">
    <property type="protein sequence ID" value="ARU60737.1"/>
    <property type="molecule type" value="Genomic_DNA"/>
</dbReference>
<sequence length="409" mass="45471">MKTNYDVIIVGARVAGSSLAYELSQKGFDVLLLERSTFPSDVYSTHNFFNNSVAMLREMGVLDKLLATNTPTYKRCYMKFEDAEIDGDMPEVDGETHCLCIRRPLLDTILYEHATAQPDVTGIQGFRVTGLLNDDEGTITGVTGVDRDGTKQQFHAKLVVGADGRLSTVRRLVGAKQKMAVPTDYASYGAYYSGFKSDGETCVEFYKIGENIAIVFPTSDDLAVIGVMYPLANQEMMERFKHDPERAIHDLLEESFSTTTFPERLRAATLVGNVKGLHGYDNDWYQGMGPGWALLGDALSFKDPAVGQGMHDALFGARVLSKHLDWNKSWDEMAEAYEGEMEAHMMSRFQMACVFTKNIPFTPEQTAVNKLIGSDAQATSTFLGFYNYANEMEDVEREVGRILTTLSQG</sequence>
<keyword evidence="2" id="KW-0560">Oxidoreductase</keyword>
<name>A0A1Y0IJT5_9BACL</name>
<dbReference type="PRINTS" id="PR00420">
    <property type="entry name" value="RNGMNOXGNASE"/>
</dbReference>
<dbReference type="AlphaFoldDB" id="A0A1Y0IJT5"/>
<evidence type="ECO:0000313" key="2">
    <source>
        <dbReference type="EMBL" id="ARU60737.1"/>
    </source>
</evidence>
<dbReference type="RefSeq" id="WP_087456128.1">
    <property type="nucleotide sequence ID" value="NZ_CP021434.1"/>
</dbReference>
<reference evidence="3" key="1">
    <citation type="submission" date="2017-05" db="EMBL/GenBank/DDBJ databases">
        <authorList>
            <person name="Sung H."/>
        </authorList>
    </citation>
    <scope>NUCLEOTIDE SEQUENCE [LARGE SCALE GENOMIC DNA]</scope>
    <source>
        <strain evidence="3">AR23208</strain>
    </source>
</reference>
<keyword evidence="3" id="KW-1185">Reference proteome</keyword>
<dbReference type="Proteomes" id="UP000195437">
    <property type="component" value="Chromosome"/>
</dbReference>
<dbReference type="PANTHER" id="PTHR42685:SF22">
    <property type="entry name" value="CONDITIONED MEDIUM FACTOR RECEPTOR 1"/>
    <property type="match status" value="1"/>
</dbReference>
<dbReference type="InterPro" id="IPR002938">
    <property type="entry name" value="FAD-bd"/>
</dbReference>
<dbReference type="Gene3D" id="3.50.50.60">
    <property type="entry name" value="FAD/NAD(P)-binding domain"/>
    <property type="match status" value="1"/>
</dbReference>
<feature type="domain" description="FAD-binding" evidence="1">
    <location>
        <begin position="5"/>
        <end position="320"/>
    </location>
</feature>
<dbReference type="GO" id="GO:0071949">
    <property type="term" value="F:FAD binding"/>
    <property type="evidence" value="ECO:0007669"/>
    <property type="project" value="InterPro"/>
</dbReference>
<dbReference type="Pfam" id="PF01494">
    <property type="entry name" value="FAD_binding_3"/>
    <property type="match status" value="1"/>
</dbReference>
<evidence type="ECO:0000313" key="3">
    <source>
        <dbReference type="Proteomes" id="UP000195437"/>
    </source>
</evidence>
<dbReference type="InterPro" id="IPR036188">
    <property type="entry name" value="FAD/NAD-bd_sf"/>
</dbReference>
<dbReference type="OrthoDB" id="9806565at2"/>
<dbReference type="InterPro" id="IPR050407">
    <property type="entry name" value="Geranylgeranyl_reductase"/>
</dbReference>
<dbReference type="KEGG" id="tum:CBW65_06275"/>
<accession>A0A1Y0IJT5</accession>
<organism evidence="2 3">
    <name type="scientific">Tumebacillus avium</name>
    <dbReference type="NCBI Taxonomy" id="1903704"/>
    <lineage>
        <taxon>Bacteria</taxon>
        <taxon>Bacillati</taxon>
        <taxon>Bacillota</taxon>
        <taxon>Bacilli</taxon>
        <taxon>Bacillales</taxon>
        <taxon>Alicyclobacillaceae</taxon>
        <taxon>Tumebacillus</taxon>
    </lineage>
</organism>
<protein>
    <submittedName>
        <fullName evidence="2">Monooxygenase</fullName>
    </submittedName>
</protein>